<dbReference type="EMBL" id="CADCXV010000700">
    <property type="protein sequence ID" value="CAB0033153.1"/>
    <property type="molecule type" value="Genomic_DNA"/>
</dbReference>
<name>A0A6H5I6Z5_9HYME</name>
<sequence length="84" mass="9628">MERGSNLPSQFSQSCDLRRETLVAIQLLKRRRGQEFTLCFEPGGQRARTYGKSLCESCSDSGYSKSASRCIRTRNLRQYILTTE</sequence>
<organism evidence="1 2">
    <name type="scientific">Trichogramma brassicae</name>
    <dbReference type="NCBI Taxonomy" id="86971"/>
    <lineage>
        <taxon>Eukaryota</taxon>
        <taxon>Metazoa</taxon>
        <taxon>Ecdysozoa</taxon>
        <taxon>Arthropoda</taxon>
        <taxon>Hexapoda</taxon>
        <taxon>Insecta</taxon>
        <taxon>Pterygota</taxon>
        <taxon>Neoptera</taxon>
        <taxon>Endopterygota</taxon>
        <taxon>Hymenoptera</taxon>
        <taxon>Apocrita</taxon>
        <taxon>Proctotrupomorpha</taxon>
        <taxon>Chalcidoidea</taxon>
        <taxon>Trichogrammatidae</taxon>
        <taxon>Trichogramma</taxon>
    </lineage>
</organism>
<dbReference type="PROSITE" id="PS51257">
    <property type="entry name" value="PROKAR_LIPOPROTEIN"/>
    <property type="match status" value="1"/>
</dbReference>
<keyword evidence="2" id="KW-1185">Reference proteome</keyword>
<protein>
    <submittedName>
        <fullName evidence="1">Uncharacterized protein</fullName>
    </submittedName>
</protein>
<evidence type="ECO:0000313" key="1">
    <source>
        <dbReference type="EMBL" id="CAB0033153.1"/>
    </source>
</evidence>
<gene>
    <name evidence="1" type="ORF">TBRA_LOCUS5073</name>
</gene>
<accession>A0A6H5I6Z5</accession>
<dbReference type="Proteomes" id="UP000479190">
    <property type="component" value="Unassembled WGS sequence"/>
</dbReference>
<reference evidence="1 2" key="1">
    <citation type="submission" date="2020-02" db="EMBL/GenBank/DDBJ databases">
        <authorList>
            <person name="Ferguson B K."/>
        </authorList>
    </citation>
    <scope>NUCLEOTIDE SEQUENCE [LARGE SCALE GENOMIC DNA]</scope>
</reference>
<evidence type="ECO:0000313" key="2">
    <source>
        <dbReference type="Proteomes" id="UP000479190"/>
    </source>
</evidence>
<proteinExistence type="predicted"/>
<dbReference type="AlphaFoldDB" id="A0A6H5I6Z5"/>